<accession>A0ACC0U4P9</accession>
<dbReference type="Proteomes" id="UP001207468">
    <property type="component" value="Unassembled WGS sequence"/>
</dbReference>
<keyword evidence="2" id="KW-1185">Reference proteome</keyword>
<evidence type="ECO:0000313" key="1">
    <source>
        <dbReference type="EMBL" id="KAI9463094.1"/>
    </source>
</evidence>
<proteinExistence type="predicted"/>
<comment type="caution">
    <text evidence="1">The sequence shown here is derived from an EMBL/GenBank/DDBJ whole genome shotgun (WGS) entry which is preliminary data.</text>
</comment>
<name>A0ACC0U4P9_9AGAM</name>
<evidence type="ECO:0000313" key="2">
    <source>
        <dbReference type="Proteomes" id="UP001207468"/>
    </source>
</evidence>
<organism evidence="1 2">
    <name type="scientific">Russula earlei</name>
    <dbReference type="NCBI Taxonomy" id="71964"/>
    <lineage>
        <taxon>Eukaryota</taxon>
        <taxon>Fungi</taxon>
        <taxon>Dikarya</taxon>
        <taxon>Basidiomycota</taxon>
        <taxon>Agaricomycotina</taxon>
        <taxon>Agaricomycetes</taxon>
        <taxon>Russulales</taxon>
        <taxon>Russulaceae</taxon>
        <taxon>Russula</taxon>
    </lineage>
</organism>
<sequence>MQKISVASASNVKVLSVGRRHAPDSSLPNNEIPQPYYILRDNRPITIRVQVDSTIRDITLQPRNSFAFWANIYFNYGIGMLVDREEPKRYGYRPDTYIFVKDSAIHLSRFPPMRKGTVNLSLSLPFTTFFNMQQVGHEQYRSAGLFGIEAGVDYAYATNRYLSLRAGAGTDALPLEYLHFGPSFKLEGNSFFASLRNNYVLGSFDLGYGISVSKFNWSKTPINDSVHPYQGVSNISAGLSLNAQYRFGKHFRVGILYQPGLLNTSFQPAFEYQHYISFNLTWSTYLMLRMIADYATFQKDIDFLKLKQEYIHIPLWITAFYVHVFTSIIALLAGFTQFSNYILQEHKQIHRIVGRVYAWDILLINFPAGMIMAVYANGYLPTKIAFVILDSLWFLFTWKGVVAAKQKRFAEHRQFMIRSYALTFSAITLRMWKIILSKSFPIDPVALYMIDAWMGFVPNLLVAEWLIRRERYKKQQSLTRGRTVH</sequence>
<reference evidence="1" key="1">
    <citation type="submission" date="2021-03" db="EMBL/GenBank/DDBJ databases">
        <title>Evolutionary priming and transition to the ectomycorrhizal habit in an iconic lineage of mushroom-forming fungi: is preadaptation a requirement?</title>
        <authorList>
            <consortium name="DOE Joint Genome Institute"/>
            <person name="Looney B.P."/>
            <person name="Miyauchi S."/>
            <person name="Morin E."/>
            <person name="Drula E."/>
            <person name="Courty P.E."/>
            <person name="Chicoki N."/>
            <person name="Fauchery L."/>
            <person name="Kohler A."/>
            <person name="Kuo A."/>
            <person name="LaButti K."/>
            <person name="Pangilinan J."/>
            <person name="Lipzen A."/>
            <person name="Riley R."/>
            <person name="Andreopoulos W."/>
            <person name="He G."/>
            <person name="Johnson J."/>
            <person name="Barry K.W."/>
            <person name="Grigoriev I.V."/>
            <person name="Nagy L."/>
            <person name="Hibbett D."/>
            <person name="Henrissat B."/>
            <person name="Matheny P.B."/>
            <person name="Labbe J."/>
            <person name="Martin A.F."/>
        </authorList>
    </citation>
    <scope>NUCLEOTIDE SEQUENCE</scope>
    <source>
        <strain evidence="1">BPL698</strain>
    </source>
</reference>
<dbReference type="EMBL" id="JAGFNK010000160">
    <property type="protein sequence ID" value="KAI9463094.1"/>
    <property type="molecule type" value="Genomic_DNA"/>
</dbReference>
<protein>
    <submittedName>
        <fullName evidence="1">Uncharacterized protein</fullName>
    </submittedName>
</protein>
<gene>
    <name evidence="1" type="ORF">F5148DRAFT_1286225</name>
</gene>